<gene>
    <name evidence="2" type="ORF">GOBAR_AA37948</name>
</gene>
<sequence length="92" mass="9981">MSTPMVKLLVIILLSNESISSIRHLMSASLNASFYAQLISIAHGDSINNSVFAIKNDIVVNNASSRQKATDFVVEGSNKKEGMATHFSAIER</sequence>
<dbReference type="Proteomes" id="UP000239757">
    <property type="component" value="Unassembled WGS sequence"/>
</dbReference>
<evidence type="ECO:0000313" key="2">
    <source>
        <dbReference type="EMBL" id="PPR82763.1"/>
    </source>
</evidence>
<dbReference type="EMBL" id="KZ670695">
    <property type="protein sequence ID" value="PPR82763.1"/>
    <property type="molecule type" value="Genomic_DNA"/>
</dbReference>
<protein>
    <recommendedName>
        <fullName evidence="4">Pectinesterase inhibitor domain-containing protein</fullName>
    </recommendedName>
</protein>
<evidence type="ECO:0000256" key="1">
    <source>
        <dbReference type="SAM" id="SignalP"/>
    </source>
</evidence>
<keyword evidence="1" id="KW-0732">Signal</keyword>
<proteinExistence type="predicted"/>
<dbReference type="AlphaFoldDB" id="A0A2P5QBL1"/>
<evidence type="ECO:0000313" key="3">
    <source>
        <dbReference type="Proteomes" id="UP000239757"/>
    </source>
</evidence>
<reference evidence="2 3" key="1">
    <citation type="submission" date="2015-01" db="EMBL/GenBank/DDBJ databases">
        <title>Genome of allotetraploid Gossypium barbadense reveals genomic plasticity and fiber elongation in cotton evolution.</title>
        <authorList>
            <person name="Chen X."/>
            <person name="Liu X."/>
            <person name="Zhao B."/>
            <person name="Zheng H."/>
            <person name="Hu Y."/>
            <person name="Lu G."/>
            <person name="Yang C."/>
            <person name="Chen J."/>
            <person name="Shan C."/>
            <person name="Zhang L."/>
            <person name="Zhou Y."/>
            <person name="Wang L."/>
            <person name="Guo W."/>
            <person name="Bai Y."/>
            <person name="Ruan J."/>
            <person name="Shangguan X."/>
            <person name="Mao Y."/>
            <person name="Jiang J."/>
            <person name="Zhu Y."/>
            <person name="Lei J."/>
            <person name="Kang H."/>
            <person name="Chen S."/>
            <person name="He X."/>
            <person name="Wang R."/>
            <person name="Wang Y."/>
            <person name="Chen J."/>
            <person name="Wang L."/>
            <person name="Yu S."/>
            <person name="Wang B."/>
            <person name="Wei J."/>
            <person name="Song S."/>
            <person name="Lu X."/>
            <person name="Gao Z."/>
            <person name="Gu W."/>
            <person name="Deng X."/>
            <person name="Ma D."/>
            <person name="Wang S."/>
            <person name="Liang W."/>
            <person name="Fang L."/>
            <person name="Cai C."/>
            <person name="Zhu X."/>
            <person name="Zhou B."/>
            <person name="Zhang Y."/>
            <person name="Chen Z."/>
            <person name="Xu S."/>
            <person name="Zhu R."/>
            <person name="Wang S."/>
            <person name="Zhang T."/>
            <person name="Zhao G."/>
        </authorList>
    </citation>
    <scope>NUCLEOTIDE SEQUENCE [LARGE SCALE GENOMIC DNA]</scope>
    <source>
        <strain evidence="3">cv. Xinhai21</strain>
        <tissue evidence="2">Leaf</tissue>
    </source>
</reference>
<name>A0A2P5QBL1_GOSBA</name>
<evidence type="ECO:0008006" key="4">
    <source>
        <dbReference type="Google" id="ProtNLM"/>
    </source>
</evidence>
<organism evidence="2 3">
    <name type="scientific">Gossypium barbadense</name>
    <name type="common">Sea Island cotton</name>
    <name type="synonym">Hibiscus barbadensis</name>
    <dbReference type="NCBI Taxonomy" id="3634"/>
    <lineage>
        <taxon>Eukaryota</taxon>
        <taxon>Viridiplantae</taxon>
        <taxon>Streptophyta</taxon>
        <taxon>Embryophyta</taxon>
        <taxon>Tracheophyta</taxon>
        <taxon>Spermatophyta</taxon>
        <taxon>Magnoliopsida</taxon>
        <taxon>eudicotyledons</taxon>
        <taxon>Gunneridae</taxon>
        <taxon>Pentapetalae</taxon>
        <taxon>rosids</taxon>
        <taxon>malvids</taxon>
        <taxon>Malvales</taxon>
        <taxon>Malvaceae</taxon>
        <taxon>Malvoideae</taxon>
        <taxon>Gossypium</taxon>
    </lineage>
</organism>
<feature type="signal peptide" evidence="1">
    <location>
        <begin position="1"/>
        <end position="21"/>
    </location>
</feature>
<accession>A0A2P5QBL1</accession>
<feature type="chain" id="PRO_5015085377" description="Pectinesterase inhibitor domain-containing protein" evidence="1">
    <location>
        <begin position="22"/>
        <end position="92"/>
    </location>
</feature>